<reference evidence="1 2" key="1">
    <citation type="submission" date="2020-07" db="EMBL/GenBank/DDBJ databases">
        <title>Comparative genomics of pyrophilous fungi reveals a link between fire events and developmental genes.</title>
        <authorList>
            <consortium name="DOE Joint Genome Institute"/>
            <person name="Steindorff A.S."/>
            <person name="Carver A."/>
            <person name="Calhoun S."/>
            <person name="Stillman K."/>
            <person name="Liu H."/>
            <person name="Lipzen A."/>
            <person name="Pangilinan J."/>
            <person name="Labutti K."/>
            <person name="Bruns T.D."/>
            <person name="Grigoriev I.V."/>
        </authorList>
    </citation>
    <scope>NUCLEOTIDE SEQUENCE [LARGE SCALE GENOMIC DNA]</scope>
    <source>
        <strain evidence="1 2">CBS 144469</strain>
    </source>
</reference>
<dbReference type="EMBL" id="JACGCI010000091">
    <property type="protein sequence ID" value="KAF6746577.1"/>
    <property type="molecule type" value="Genomic_DNA"/>
</dbReference>
<evidence type="ECO:0000313" key="1">
    <source>
        <dbReference type="EMBL" id="KAF6746577.1"/>
    </source>
</evidence>
<sequence length="103" mass="11979">MFPKDYELVVLLQVTDSASEGVYLGYCEGVISKFNSKKVQFLTNSRIPLWHAVHRRHPPRPGPFSNEHHRLEYWVEVSESVIESIELQSAGNIVRQDEQRRSQ</sequence>
<dbReference type="OrthoDB" id="159449at2759"/>
<dbReference type="AlphaFoldDB" id="A0A8H6HI23"/>
<gene>
    <name evidence="1" type="ORF">DFP72DRAFT_855283</name>
</gene>
<proteinExistence type="predicted"/>
<protein>
    <submittedName>
        <fullName evidence="1">Uncharacterized protein</fullName>
    </submittedName>
</protein>
<comment type="caution">
    <text evidence="1">The sequence shown here is derived from an EMBL/GenBank/DDBJ whole genome shotgun (WGS) entry which is preliminary data.</text>
</comment>
<name>A0A8H6HI23_9AGAR</name>
<dbReference type="Proteomes" id="UP000521943">
    <property type="component" value="Unassembled WGS sequence"/>
</dbReference>
<keyword evidence="2" id="KW-1185">Reference proteome</keyword>
<organism evidence="1 2">
    <name type="scientific">Ephemerocybe angulata</name>
    <dbReference type="NCBI Taxonomy" id="980116"/>
    <lineage>
        <taxon>Eukaryota</taxon>
        <taxon>Fungi</taxon>
        <taxon>Dikarya</taxon>
        <taxon>Basidiomycota</taxon>
        <taxon>Agaricomycotina</taxon>
        <taxon>Agaricomycetes</taxon>
        <taxon>Agaricomycetidae</taxon>
        <taxon>Agaricales</taxon>
        <taxon>Agaricineae</taxon>
        <taxon>Psathyrellaceae</taxon>
        <taxon>Ephemerocybe</taxon>
    </lineage>
</organism>
<accession>A0A8H6HI23</accession>
<evidence type="ECO:0000313" key="2">
    <source>
        <dbReference type="Proteomes" id="UP000521943"/>
    </source>
</evidence>